<keyword evidence="2" id="KW-1185">Reference proteome</keyword>
<comment type="caution">
    <text evidence="1">The sequence shown here is derived from an EMBL/GenBank/DDBJ whole genome shotgun (WGS) entry which is preliminary data.</text>
</comment>
<evidence type="ECO:0000313" key="1">
    <source>
        <dbReference type="EMBL" id="GEC96260.1"/>
    </source>
</evidence>
<dbReference type="RefSeq" id="WP_141352406.1">
    <property type="nucleotide sequence ID" value="NZ_BJNV01000039.1"/>
</dbReference>
<evidence type="ECO:0000313" key="2">
    <source>
        <dbReference type="Proteomes" id="UP000318422"/>
    </source>
</evidence>
<dbReference type="EMBL" id="BJNV01000039">
    <property type="protein sequence ID" value="GEC96260.1"/>
    <property type="molecule type" value="Genomic_DNA"/>
</dbReference>
<dbReference type="Proteomes" id="UP000318422">
    <property type="component" value="Unassembled WGS sequence"/>
</dbReference>
<dbReference type="AlphaFoldDB" id="A0A4Y4D0B5"/>
<dbReference type="OrthoDB" id="9178639at2"/>
<reference evidence="1 2" key="1">
    <citation type="submission" date="2019-06" db="EMBL/GenBank/DDBJ databases">
        <title>Whole genome shotgun sequence of Zoogloea ramigera NBRC 15342.</title>
        <authorList>
            <person name="Hosoyama A."/>
            <person name="Uohara A."/>
            <person name="Ohji S."/>
            <person name="Ichikawa N."/>
        </authorList>
    </citation>
    <scope>NUCLEOTIDE SEQUENCE [LARGE SCALE GENOMIC DNA]</scope>
    <source>
        <strain evidence="1 2">NBRC 15342</strain>
    </source>
</reference>
<sequence length="312" mass="33934">MNTVALTGIQIGSPLGFMAALGLLRVLHEDHGLDVNLRWQNGHALLGGIDTSALLALLADHMRGRHQAPEFNFKVGTGGGTPAPVVHLREIRPEDYHRAAATLVDNPRALGFLAGFATDAVVTDNGFIARTAFDFSSARQELGKEFRNLAARLDTDRKRGRKEAPLETLWKNSLFGGPYAEQHSFGWDPATLTAHGQAAIAPTYTKPLAQPGLVWLAVESLPWHPVLPDGNGRAQTTGWPNRQAYAWPEWSLPLSAPEVRLVRSRPVASLLQLPGVAGLWASQRTNIGKFGFFLPAARTLSTHLNPGRLAHR</sequence>
<protein>
    <submittedName>
        <fullName evidence="1">Uncharacterized protein</fullName>
    </submittedName>
</protein>
<accession>A0A4Y4D0B5</accession>
<name>A0A4Y4D0B5_ZOORA</name>
<proteinExistence type="predicted"/>
<organism evidence="1 2">
    <name type="scientific">Zoogloea ramigera</name>
    <dbReference type="NCBI Taxonomy" id="350"/>
    <lineage>
        <taxon>Bacteria</taxon>
        <taxon>Pseudomonadati</taxon>
        <taxon>Pseudomonadota</taxon>
        <taxon>Betaproteobacteria</taxon>
        <taxon>Rhodocyclales</taxon>
        <taxon>Zoogloeaceae</taxon>
        <taxon>Zoogloea</taxon>
    </lineage>
</organism>
<gene>
    <name evidence="1" type="ORF">ZRA01_23330</name>
</gene>